<accession>A0ABY6H0A5</accession>
<organism evidence="11 12">
    <name type="scientific">Endozoicomonas euniceicola</name>
    <dbReference type="NCBI Taxonomy" id="1234143"/>
    <lineage>
        <taxon>Bacteria</taxon>
        <taxon>Pseudomonadati</taxon>
        <taxon>Pseudomonadota</taxon>
        <taxon>Gammaproteobacteria</taxon>
        <taxon>Oceanospirillales</taxon>
        <taxon>Endozoicomonadaceae</taxon>
        <taxon>Endozoicomonas</taxon>
    </lineage>
</organism>
<feature type="transmembrane region" description="Helical" evidence="9">
    <location>
        <begin position="75"/>
        <end position="102"/>
    </location>
</feature>
<gene>
    <name evidence="11" type="primary">nhaC</name>
    <name evidence="11" type="ORF">NX720_07405</name>
</gene>
<reference evidence="11" key="1">
    <citation type="submission" date="2022-10" db="EMBL/GenBank/DDBJ databases">
        <title>Completed Genome Sequence of two octocoral isolated bacterium, Endozoicomonas euniceicola EF212T and Endozoicomonas gorgoniicola PS125T.</title>
        <authorList>
            <person name="Chiou Y.-J."/>
            <person name="Chen Y.-H."/>
        </authorList>
    </citation>
    <scope>NUCLEOTIDE SEQUENCE</scope>
    <source>
        <strain evidence="11">EF212</strain>
    </source>
</reference>
<dbReference type="Pfam" id="PF03553">
    <property type="entry name" value="Na_H_antiporter"/>
    <property type="match status" value="1"/>
</dbReference>
<protein>
    <submittedName>
        <fullName evidence="11">Na+/H+ antiporter NhaC</fullName>
    </submittedName>
</protein>
<evidence type="ECO:0000256" key="3">
    <source>
        <dbReference type="ARBA" id="ARBA00022449"/>
    </source>
</evidence>
<keyword evidence="3" id="KW-0050">Antiport</keyword>
<evidence type="ECO:0000256" key="9">
    <source>
        <dbReference type="SAM" id="Phobius"/>
    </source>
</evidence>
<keyword evidence="4" id="KW-1003">Cell membrane</keyword>
<sequence>MAIHSRQPGFLHALLTFGLIVTTIGIGLFVLQTSLHSLMLLCLLIAGVSARTLGAEYDAIKNAMNDSIYSALSAIYIFILIGVIIAAFIEGGTLATLLYYGIRLIEPAIFLPAGLLFCTIMSLATGTSWGTAGTAGVVLMSIGESMGFPVAVVAGMVISGACFGDKMSPVSDTTNLAAMSSKTNLYAHIKSMSYTTGPVYLIVLTLFTLYGLNYRDSIMPAEHLELLCDGLDSAFTISLWTLLPLLAMLALSMRRVSAELAMAASALVAVLLAMVLQRQEAGVVLNSLFNGGSVRSEVTELNSLLGRGGIASMMWTLSLSLMALALGGVLDRFGFLRVLIVGILSRVKRAATLVATTIITSLFGNMGMGEAYMTIILGGQLFGDAYDEKGLDRCVMSRSLEEGATLTTALIPWTTGGAFFASTLGVPVMDYAPWALLNWMNPLFSMVLAYTGFALFRTDQP</sequence>
<name>A0ABY6H0A5_9GAMM</name>
<feature type="transmembrane region" description="Helical" evidence="9">
    <location>
        <begin position="350"/>
        <end position="368"/>
    </location>
</feature>
<feature type="transmembrane region" description="Helical" evidence="9">
    <location>
        <begin position="436"/>
        <end position="456"/>
    </location>
</feature>
<feature type="transmembrane region" description="Helical" evidence="9">
    <location>
        <begin position="38"/>
        <end position="55"/>
    </location>
</feature>
<feature type="transmembrane region" description="Helical" evidence="9">
    <location>
        <begin position="135"/>
        <end position="158"/>
    </location>
</feature>
<dbReference type="NCBIfam" id="TIGR00931">
    <property type="entry name" value="antiport_nhaC"/>
    <property type="match status" value="1"/>
</dbReference>
<keyword evidence="2" id="KW-0813">Transport</keyword>
<evidence type="ECO:0000256" key="7">
    <source>
        <dbReference type="ARBA" id="ARBA00023136"/>
    </source>
</evidence>
<evidence type="ECO:0000313" key="11">
    <source>
        <dbReference type="EMBL" id="UYM17726.1"/>
    </source>
</evidence>
<feature type="transmembrane region" description="Helical" evidence="9">
    <location>
        <begin position="192"/>
        <end position="213"/>
    </location>
</feature>
<keyword evidence="7 9" id="KW-0472">Membrane</keyword>
<evidence type="ECO:0000256" key="8">
    <source>
        <dbReference type="ARBA" id="ARBA00038435"/>
    </source>
</evidence>
<keyword evidence="12" id="KW-1185">Reference proteome</keyword>
<keyword evidence="5 9" id="KW-0812">Transmembrane</keyword>
<evidence type="ECO:0000256" key="5">
    <source>
        <dbReference type="ARBA" id="ARBA00022692"/>
    </source>
</evidence>
<feature type="transmembrane region" description="Helical" evidence="9">
    <location>
        <begin position="12"/>
        <end position="31"/>
    </location>
</feature>
<evidence type="ECO:0000313" key="12">
    <source>
        <dbReference type="Proteomes" id="UP001163255"/>
    </source>
</evidence>
<feature type="transmembrane region" description="Helical" evidence="9">
    <location>
        <begin position="310"/>
        <end position="330"/>
    </location>
</feature>
<comment type="similarity">
    <text evidence="8">Belongs to the NhaC Na(+)/H(+) (TC 2.A.35) antiporter family.</text>
</comment>
<keyword evidence="6 9" id="KW-1133">Transmembrane helix</keyword>
<evidence type="ECO:0000256" key="1">
    <source>
        <dbReference type="ARBA" id="ARBA00004651"/>
    </source>
</evidence>
<dbReference type="PANTHER" id="PTHR33451">
    <property type="entry name" value="MALATE-2H(+)/NA(+)-LACTATE ANTIPORTER"/>
    <property type="match status" value="1"/>
</dbReference>
<feature type="domain" description="Na+/H+ antiporter NhaC-like C-terminal" evidence="10">
    <location>
        <begin position="160"/>
        <end position="453"/>
    </location>
</feature>
<evidence type="ECO:0000256" key="4">
    <source>
        <dbReference type="ARBA" id="ARBA00022475"/>
    </source>
</evidence>
<feature type="transmembrane region" description="Helical" evidence="9">
    <location>
        <begin position="109"/>
        <end position="129"/>
    </location>
</feature>
<comment type="subcellular location">
    <subcellularLocation>
        <location evidence="1">Cell membrane</location>
        <topology evidence="1">Multi-pass membrane protein</topology>
    </subcellularLocation>
</comment>
<evidence type="ECO:0000256" key="2">
    <source>
        <dbReference type="ARBA" id="ARBA00022448"/>
    </source>
</evidence>
<dbReference type="RefSeq" id="WP_262600412.1">
    <property type="nucleotide sequence ID" value="NZ_CP103300.1"/>
</dbReference>
<evidence type="ECO:0000256" key="6">
    <source>
        <dbReference type="ARBA" id="ARBA00022989"/>
    </source>
</evidence>
<dbReference type="InterPro" id="IPR004770">
    <property type="entry name" value="Na/H_antiport_NhaC"/>
</dbReference>
<dbReference type="Proteomes" id="UP001163255">
    <property type="component" value="Chromosome"/>
</dbReference>
<evidence type="ECO:0000259" key="10">
    <source>
        <dbReference type="Pfam" id="PF03553"/>
    </source>
</evidence>
<dbReference type="InterPro" id="IPR052180">
    <property type="entry name" value="NhaC_Na-H+_Antiporter"/>
</dbReference>
<dbReference type="PANTHER" id="PTHR33451:SF3">
    <property type="entry name" value="MALATE-2H(+)_NA(+)-LACTATE ANTIPORTER"/>
    <property type="match status" value="1"/>
</dbReference>
<feature type="transmembrane region" description="Helical" evidence="9">
    <location>
        <begin position="258"/>
        <end position="276"/>
    </location>
</feature>
<dbReference type="InterPro" id="IPR018461">
    <property type="entry name" value="Na/H_Antiport_NhaC-like_C"/>
</dbReference>
<proteinExistence type="inferred from homology"/>
<dbReference type="EMBL" id="CP103300">
    <property type="protein sequence ID" value="UYM17726.1"/>
    <property type="molecule type" value="Genomic_DNA"/>
</dbReference>